<comment type="subcellular location">
    <subcellularLocation>
        <location evidence="1 9">Cell inner membrane</location>
        <topology evidence="1 9">Multi-pass membrane protein</topology>
    </subcellularLocation>
</comment>
<dbReference type="EMBL" id="AP019416">
    <property type="protein sequence ID" value="BBI54066.1"/>
    <property type="molecule type" value="Genomic_DNA"/>
</dbReference>
<reference evidence="12" key="1">
    <citation type="journal article" date="2019" name="Microbiol. Resour. Announc.">
        <title>Complete Genome Sequence of Halomonas olivaria, a Moderately Halophilic Bacterium Isolated from Olive Processing Effluents, Obtained by Nanopore Sequencing.</title>
        <authorList>
            <person name="Nagata S."/>
            <person name="Ii K.M."/>
            <person name="Tsukimi T."/>
            <person name="Miura M.C."/>
            <person name="Galipon J."/>
            <person name="Arakawa K."/>
        </authorList>
    </citation>
    <scope>NUCLEOTIDE SEQUENCE [LARGE SCALE GENOMIC DNA]</scope>
    <source>
        <strain evidence="12">TYRC17</strain>
    </source>
</reference>
<keyword evidence="7 9" id="KW-0472">Membrane</keyword>
<accession>A0ABM7GTG8</accession>
<evidence type="ECO:0000256" key="7">
    <source>
        <dbReference type="ARBA" id="ARBA00023136"/>
    </source>
</evidence>
<evidence type="ECO:0000256" key="2">
    <source>
        <dbReference type="ARBA" id="ARBA00022448"/>
    </source>
</evidence>
<sequence>MSLTAGVVTPPLLFPRAFSHVLREAANMTFKFDKLYRLGAWGAAACMVAICALIALQVTFRLVDALLVLVGLSRLGMSITGVSEIASYLLVGATFLGLAYTFVHHAHIRVTLLITRLPSAIRVWFEVFCLIIALAISLMLSYGLIGLVRESLQYNDVSSGFVSIPLWIPQLVLATSVGLLCLALAEALFMALRIAIRDPASFREATANDDSEVL</sequence>
<gene>
    <name evidence="11" type="ORF">HORIV_64870</name>
</gene>
<evidence type="ECO:0000256" key="3">
    <source>
        <dbReference type="ARBA" id="ARBA00022475"/>
    </source>
</evidence>
<organism evidence="11 12">
    <name type="scientific">Vreelandella olivaria</name>
    <dbReference type="NCBI Taxonomy" id="390919"/>
    <lineage>
        <taxon>Bacteria</taxon>
        <taxon>Pseudomonadati</taxon>
        <taxon>Pseudomonadota</taxon>
        <taxon>Gammaproteobacteria</taxon>
        <taxon>Oceanospirillales</taxon>
        <taxon>Halomonadaceae</taxon>
        <taxon>Vreelandella</taxon>
    </lineage>
</organism>
<evidence type="ECO:0000313" key="11">
    <source>
        <dbReference type="EMBL" id="BBI54066.1"/>
    </source>
</evidence>
<keyword evidence="3" id="KW-1003">Cell membrane</keyword>
<feature type="transmembrane region" description="Helical" evidence="9">
    <location>
        <begin position="85"/>
        <end position="103"/>
    </location>
</feature>
<dbReference type="Pfam" id="PF04290">
    <property type="entry name" value="DctQ"/>
    <property type="match status" value="1"/>
</dbReference>
<dbReference type="Proteomes" id="UP000289555">
    <property type="component" value="Chromosome"/>
</dbReference>
<dbReference type="PANTHER" id="PTHR35011">
    <property type="entry name" value="2,3-DIKETO-L-GULONATE TRAP TRANSPORTER SMALL PERMEASE PROTEIN YIAM"/>
    <property type="match status" value="1"/>
</dbReference>
<evidence type="ECO:0000256" key="5">
    <source>
        <dbReference type="ARBA" id="ARBA00022692"/>
    </source>
</evidence>
<evidence type="ECO:0000256" key="4">
    <source>
        <dbReference type="ARBA" id="ARBA00022519"/>
    </source>
</evidence>
<dbReference type="InterPro" id="IPR055348">
    <property type="entry name" value="DctQ"/>
</dbReference>
<evidence type="ECO:0000313" key="12">
    <source>
        <dbReference type="Proteomes" id="UP000289555"/>
    </source>
</evidence>
<evidence type="ECO:0000256" key="1">
    <source>
        <dbReference type="ARBA" id="ARBA00004429"/>
    </source>
</evidence>
<keyword evidence="4 9" id="KW-0997">Cell inner membrane</keyword>
<feature type="transmembrane region" description="Helical" evidence="9">
    <location>
        <begin position="167"/>
        <end position="192"/>
    </location>
</feature>
<comment type="function">
    <text evidence="9">Part of the tripartite ATP-independent periplasmic (TRAP) transport system.</text>
</comment>
<comment type="subunit">
    <text evidence="9">The complex comprises the extracytoplasmic solute receptor protein and the two transmembrane proteins.</text>
</comment>
<feature type="transmembrane region" description="Helical" evidence="9">
    <location>
        <begin position="35"/>
        <end position="55"/>
    </location>
</feature>
<evidence type="ECO:0000256" key="8">
    <source>
        <dbReference type="ARBA" id="ARBA00038436"/>
    </source>
</evidence>
<comment type="similarity">
    <text evidence="8 9">Belongs to the TRAP transporter small permease family.</text>
</comment>
<dbReference type="PANTHER" id="PTHR35011:SF10">
    <property type="entry name" value="TRAP TRANSPORTER SMALL PERMEASE PROTEIN"/>
    <property type="match status" value="1"/>
</dbReference>
<feature type="domain" description="Tripartite ATP-independent periplasmic transporters DctQ component" evidence="10">
    <location>
        <begin position="72"/>
        <end position="192"/>
    </location>
</feature>
<protein>
    <recommendedName>
        <fullName evidence="9">TRAP transporter small permease protein</fullName>
    </recommendedName>
</protein>
<name>A0ABM7GTG8_9GAMM</name>
<evidence type="ECO:0000256" key="6">
    <source>
        <dbReference type="ARBA" id="ARBA00022989"/>
    </source>
</evidence>
<keyword evidence="5 9" id="KW-0812">Transmembrane</keyword>
<evidence type="ECO:0000256" key="9">
    <source>
        <dbReference type="RuleBase" id="RU369079"/>
    </source>
</evidence>
<feature type="transmembrane region" description="Helical" evidence="9">
    <location>
        <begin position="123"/>
        <end position="147"/>
    </location>
</feature>
<evidence type="ECO:0000259" key="10">
    <source>
        <dbReference type="Pfam" id="PF04290"/>
    </source>
</evidence>
<dbReference type="InterPro" id="IPR007387">
    <property type="entry name" value="TRAP_DctQ"/>
</dbReference>
<proteinExistence type="inferred from homology"/>
<keyword evidence="6 9" id="KW-1133">Transmembrane helix</keyword>
<keyword evidence="2 9" id="KW-0813">Transport</keyword>
<keyword evidence="12" id="KW-1185">Reference proteome</keyword>